<comment type="function">
    <text evidence="5">Attaches a formyl group to the free amino group of methionyl-tRNA(fMet). The formyl group appears to play a dual role in the initiator identity of N-formylmethionyl-tRNA by promoting its recognition by IF2 and preventing the misappropriation of this tRNA by the elongation apparatus.</text>
</comment>
<keyword evidence="4 5" id="KW-0648">Protein biosynthesis</keyword>
<comment type="similarity">
    <text evidence="1 5">Belongs to the Fmt family.</text>
</comment>
<dbReference type="GO" id="GO:0004479">
    <property type="term" value="F:methionyl-tRNA formyltransferase activity"/>
    <property type="evidence" value="ECO:0007669"/>
    <property type="project" value="UniProtKB-UniRule"/>
</dbReference>
<dbReference type="Pfam" id="PF02911">
    <property type="entry name" value="Formyl_trans_C"/>
    <property type="match status" value="1"/>
</dbReference>
<feature type="binding site" evidence="5">
    <location>
        <begin position="109"/>
        <end position="112"/>
    </location>
    <ligand>
        <name>(6S)-5,6,7,8-tetrahydrofolate</name>
        <dbReference type="ChEBI" id="CHEBI:57453"/>
    </ligand>
</feature>
<evidence type="ECO:0000313" key="9">
    <source>
        <dbReference type="Proteomes" id="UP000013378"/>
    </source>
</evidence>
<protein>
    <recommendedName>
        <fullName evidence="2 5">Methionyl-tRNA formyltransferase</fullName>
        <ecNumber evidence="2 5">2.1.2.9</ecNumber>
    </recommendedName>
</protein>
<evidence type="ECO:0000256" key="5">
    <source>
        <dbReference type="HAMAP-Rule" id="MF_00182"/>
    </source>
</evidence>
<name>R1CXG6_9FIRM</name>
<dbReference type="PATRIC" id="fig|1304284.3.peg.657"/>
<feature type="domain" description="Formyl transferase C-terminal" evidence="7">
    <location>
        <begin position="204"/>
        <end position="300"/>
    </location>
</feature>
<evidence type="ECO:0000256" key="3">
    <source>
        <dbReference type="ARBA" id="ARBA00022679"/>
    </source>
</evidence>
<dbReference type="eggNOG" id="COG0223">
    <property type="taxonomic scope" value="Bacteria"/>
</dbReference>
<dbReference type="InterPro" id="IPR011034">
    <property type="entry name" value="Formyl_transferase-like_C_sf"/>
</dbReference>
<dbReference type="STRING" id="1304284.L21TH_0668"/>
<dbReference type="HAMAP" id="MF_00182">
    <property type="entry name" value="Formyl_trans"/>
    <property type="match status" value="1"/>
</dbReference>
<evidence type="ECO:0000259" key="7">
    <source>
        <dbReference type="Pfam" id="PF02911"/>
    </source>
</evidence>
<gene>
    <name evidence="5" type="primary">fmt</name>
    <name evidence="8" type="ORF">L21TH_0668</name>
</gene>
<dbReference type="Gene3D" id="3.40.50.12230">
    <property type="match status" value="1"/>
</dbReference>
<evidence type="ECO:0000313" key="8">
    <source>
        <dbReference type="EMBL" id="EOD01314.1"/>
    </source>
</evidence>
<dbReference type="PANTHER" id="PTHR11138">
    <property type="entry name" value="METHIONYL-TRNA FORMYLTRANSFERASE"/>
    <property type="match status" value="1"/>
</dbReference>
<dbReference type="InterPro" id="IPR002376">
    <property type="entry name" value="Formyl_transf_N"/>
</dbReference>
<dbReference type="InterPro" id="IPR005793">
    <property type="entry name" value="Formyl_trans_C"/>
</dbReference>
<evidence type="ECO:0000256" key="4">
    <source>
        <dbReference type="ARBA" id="ARBA00022917"/>
    </source>
</evidence>
<dbReference type="EMBL" id="ARZA01000066">
    <property type="protein sequence ID" value="EOD01314.1"/>
    <property type="molecule type" value="Genomic_DNA"/>
</dbReference>
<dbReference type="InterPro" id="IPR001555">
    <property type="entry name" value="GART_AS"/>
</dbReference>
<dbReference type="SUPFAM" id="SSF50486">
    <property type="entry name" value="FMT C-terminal domain-like"/>
    <property type="match status" value="1"/>
</dbReference>
<dbReference type="FunFam" id="3.40.50.12230:FF:000001">
    <property type="entry name" value="Methionyl-tRNA formyltransferase"/>
    <property type="match status" value="1"/>
</dbReference>
<reference evidence="8 9" key="1">
    <citation type="journal article" date="2015" name="Geomicrobiol. J.">
        <title>Caldisalinibacter kiritimatiensis gen. nov., sp. nov., a moderately thermohalophilic thiosulfate-reducing bacterium from a hypersaline microbial mat.</title>
        <authorList>
            <person name="Ben Hania W."/>
            <person name="Joseph M."/>
            <person name="Fiebig A."/>
            <person name="Bunk B."/>
            <person name="Klenk H.-P."/>
            <person name="Fardeau M.-L."/>
            <person name="Spring S."/>
        </authorList>
    </citation>
    <scope>NUCLEOTIDE SEQUENCE [LARGE SCALE GENOMIC DNA]</scope>
    <source>
        <strain evidence="8 9">L21-TH-D2</strain>
    </source>
</reference>
<dbReference type="CDD" id="cd08646">
    <property type="entry name" value="FMT_core_Met-tRNA-FMT_N"/>
    <property type="match status" value="1"/>
</dbReference>
<dbReference type="InterPro" id="IPR041711">
    <property type="entry name" value="Met-tRNA-FMT_N"/>
</dbReference>
<organism evidence="8 9">
    <name type="scientific">Caldisalinibacter kiritimatiensis</name>
    <dbReference type="NCBI Taxonomy" id="1304284"/>
    <lineage>
        <taxon>Bacteria</taxon>
        <taxon>Bacillati</taxon>
        <taxon>Bacillota</taxon>
        <taxon>Tissierellia</taxon>
        <taxon>Tissierellales</taxon>
        <taxon>Thermohalobacteraceae</taxon>
        <taxon>Caldisalinibacter</taxon>
    </lineage>
</organism>
<dbReference type="GO" id="GO:0005829">
    <property type="term" value="C:cytosol"/>
    <property type="evidence" value="ECO:0007669"/>
    <property type="project" value="TreeGrafter"/>
</dbReference>
<keyword evidence="3 5" id="KW-0808">Transferase</keyword>
<accession>R1CXG6</accession>
<dbReference type="CDD" id="cd08704">
    <property type="entry name" value="Met_tRNA_FMT_C"/>
    <property type="match status" value="1"/>
</dbReference>
<comment type="caution">
    <text evidence="8">The sequence shown here is derived from an EMBL/GenBank/DDBJ whole genome shotgun (WGS) entry which is preliminary data.</text>
</comment>
<dbReference type="EC" id="2.1.2.9" evidence="2 5"/>
<evidence type="ECO:0000256" key="1">
    <source>
        <dbReference type="ARBA" id="ARBA00010699"/>
    </source>
</evidence>
<dbReference type="Proteomes" id="UP000013378">
    <property type="component" value="Unassembled WGS sequence"/>
</dbReference>
<dbReference type="InterPro" id="IPR005794">
    <property type="entry name" value="Fmt"/>
</dbReference>
<proteinExistence type="inferred from homology"/>
<dbReference type="PANTHER" id="PTHR11138:SF5">
    <property type="entry name" value="METHIONYL-TRNA FORMYLTRANSFERASE, MITOCHONDRIAL"/>
    <property type="match status" value="1"/>
</dbReference>
<dbReference type="Pfam" id="PF00551">
    <property type="entry name" value="Formyl_trans_N"/>
    <property type="match status" value="1"/>
</dbReference>
<dbReference type="AlphaFoldDB" id="R1CXG6"/>
<dbReference type="InterPro" id="IPR044135">
    <property type="entry name" value="Met-tRNA-FMT_C"/>
</dbReference>
<comment type="catalytic activity">
    <reaction evidence="5">
        <text>L-methionyl-tRNA(fMet) + (6R)-10-formyltetrahydrofolate = N-formyl-L-methionyl-tRNA(fMet) + (6S)-5,6,7,8-tetrahydrofolate + H(+)</text>
        <dbReference type="Rhea" id="RHEA:24380"/>
        <dbReference type="Rhea" id="RHEA-COMP:9952"/>
        <dbReference type="Rhea" id="RHEA-COMP:9953"/>
        <dbReference type="ChEBI" id="CHEBI:15378"/>
        <dbReference type="ChEBI" id="CHEBI:57453"/>
        <dbReference type="ChEBI" id="CHEBI:78530"/>
        <dbReference type="ChEBI" id="CHEBI:78844"/>
        <dbReference type="ChEBI" id="CHEBI:195366"/>
        <dbReference type="EC" id="2.1.2.9"/>
    </reaction>
</comment>
<dbReference type="SUPFAM" id="SSF53328">
    <property type="entry name" value="Formyltransferase"/>
    <property type="match status" value="1"/>
</dbReference>
<evidence type="ECO:0000256" key="2">
    <source>
        <dbReference type="ARBA" id="ARBA00012261"/>
    </source>
</evidence>
<feature type="domain" description="Formyl transferase N-terminal" evidence="6">
    <location>
        <begin position="1"/>
        <end position="179"/>
    </location>
</feature>
<dbReference type="NCBIfam" id="TIGR00460">
    <property type="entry name" value="fmt"/>
    <property type="match status" value="1"/>
</dbReference>
<dbReference type="RefSeq" id="WP_006308912.1">
    <property type="nucleotide sequence ID" value="NZ_ARZA01000066.1"/>
</dbReference>
<dbReference type="InterPro" id="IPR036477">
    <property type="entry name" value="Formyl_transf_N_sf"/>
</dbReference>
<sequence>MKVVFMGTPEFAVPTLEHLYQEGYDVSLVVTQPDRPKGRGKKLSPPPVKEKALEYGIEVYQPKNVNTSDSIQKIKEISPDVIVVVAYGQILKEEVLNIPRFGCINVHASLLPKYRGAAPINWVIINGEKCTGITTMYMDKGLDTGDMILKETIEIDENMTAEELHDKLKDLGAFVLIKTLKEVEKGTALKIPQEHEEATYAPMLKKSTGKIDWSKNAEVIDNLVRGTNPWPGAYFEHEGKKIKVFRVEKDITAEKGKIGEVIKVNDNGIFVKVKDGHIIIKELQFPGKRRMKVSDYLKGNEFPQGIILK</sequence>
<keyword evidence="9" id="KW-1185">Reference proteome</keyword>
<evidence type="ECO:0000259" key="6">
    <source>
        <dbReference type="Pfam" id="PF00551"/>
    </source>
</evidence>
<dbReference type="PROSITE" id="PS00373">
    <property type="entry name" value="GART"/>
    <property type="match status" value="1"/>
</dbReference>